<evidence type="ECO:0000313" key="1">
    <source>
        <dbReference type="EMBL" id="EST54587.1"/>
    </source>
</evidence>
<keyword evidence="2" id="KW-1185">Reference proteome</keyword>
<accession>V6M8K2</accession>
<evidence type="ECO:0000313" key="2">
    <source>
        <dbReference type="Proteomes" id="UP000017973"/>
    </source>
</evidence>
<organism evidence="1 2">
    <name type="scientific">Brevibacillus panacihumi W25</name>
    <dbReference type="NCBI Taxonomy" id="1408254"/>
    <lineage>
        <taxon>Bacteria</taxon>
        <taxon>Bacillati</taxon>
        <taxon>Bacillota</taxon>
        <taxon>Bacilli</taxon>
        <taxon>Bacillales</taxon>
        <taxon>Paenibacillaceae</taxon>
        <taxon>Brevibacillus</taxon>
    </lineage>
</organism>
<reference evidence="1 2" key="1">
    <citation type="journal article" date="2014" name="Genome Announc.">
        <title>Draft Genome Sequence of Brevibacillus panacihumi Strain W25, a Halotolerant Hydrocarbon-Degrading Bacterium.</title>
        <authorList>
            <person name="Wang X."/>
            <person name="Jin D."/>
            <person name="Zhou L."/>
            <person name="Wu L."/>
            <person name="An W."/>
            <person name="Chen Y."/>
            <person name="Zhao L."/>
        </authorList>
    </citation>
    <scope>NUCLEOTIDE SEQUENCE [LARGE SCALE GENOMIC DNA]</scope>
    <source>
        <strain evidence="1 2">W25</strain>
    </source>
</reference>
<name>V6M8K2_9BACL</name>
<protein>
    <submittedName>
        <fullName evidence="1">Uncharacterized protein</fullName>
    </submittedName>
</protein>
<gene>
    <name evidence="1" type="ORF">T458_13100</name>
</gene>
<dbReference type="EMBL" id="AYJU01000016">
    <property type="protein sequence ID" value="EST54587.1"/>
    <property type="molecule type" value="Genomic_DNA"/>
</dbReference>
<proteinExistence type="predicted"/>
<dbReference type="HOGENOM" id="CLU_3408860_0_0_9"/>
<sequence length="29" mass="3297">MDLSGRDAWAVSFLNKEALFPAMEKRLLS</sequence>
<comment type="caution">
    <text evidence="1">The sequence shown here is derived from an EMBL/GenBank/DDBJ whole genome shotgun (WGS) entry which is preliminary data.</text>
</comment>
<dbReference type="AlphaFoldDB" id="V6M8K2"/>
<dbReference type="Proteomes" id="UP000017973">
    <property type="component" value="Unassembled WGS sequence"/>
</dbReference>